<accession>X0TP69</accession>
<gene>
    <name evidence="1" type="ORF">S01H1_25360</name>
</gene>
<evidence type="ECO:0000313" key="1">
    <source>
        <dbReference type="EMBL" id="GAF89041.1"/>
    </source>
</evidence>
<dbReference type="Gene3D" id="3.40.50.2000">
    <property type="entry name" value="Glycogen Phosphorylase B"/>
    <property type="match status" value="1"/>
</dbReference>
<protein>
    <submittedName>
        <fullName evidence="1">Uncharacterized protein</fullName>
    </submittedName>
</protein>
<dbReference type="EMBL" id="BARS01015311">
    <property type="protein sequence ID" value="GAF89041.1"/>
    <property type="molecule type" value="Genomic_DNA"/>
</dbReference>
<proteinExistence type="predicted"/>
<reference evidence="1" key="1">
    <citation type="journal article" date="2014" name="Front. Microbiol.">
        <title>High frequency of phylogenetically diverse reductive dehalogenase-homologous genes in deep subseafloor sedimentary metagenomes.</title>
        <authorList>
            <person name="Kawai M."/>
            <person name="Futagami T."/>
            <person name="Toyoda A."/>
            <person name="Takaki Y."/>
            <person name="Nishi S."/>
            <person name="Hori S."/>
            <person name="Arai W."/>
            <person name="Tsubouchi T."/>
            <person name="Morono Y."/>
            <person name="Uchiyama I."/>
            <person name="Ito T."/>
            <person name="Fujiyama A."/>
            <person name="Inagaki F."/>
            <person name="Takami H."/>
        </authorList>
    </citation>
    <scope>NUCLEOTIDE SEQUENCE</scope>
    <source>
        <strain evidence="1">Expedition CK06-06</strain>
    </source>
</reference>
<dbReference type="AlphaFoldDB" id="X0TP69"/>
<comment type="caution">
    <text evidence="1">The sequence shown here is derived from an EMBL/GenBank/DDBJ whole genome shotgun (WGS) entry which is preliminary data.</text>
</comment>
<name>X0TP69_9ZZZZ</name>
<dbReference type="SUPFAM" id="SSF53756">
    <property type="entry name" value="UDP-Glycosyltransferase/glycogen phosphorylase"/>
    <property type="match status" value="1"/>
</dbReference>
<organism evidence="1">
    <name type="scientific">marine sediment metagenome</name>
    <dbReference type="NCBI Taxonomy" id="412755"/>
    <lineage>
        <taxon>unclassified sequences</taxon>
        <taxon>metagenomes</taxon>
        <taxon>ecological metagenomes</taxon>
    </lineage>
</organism>
<sequence>MRLVGGHFLESLRKGDASMNICLVLISDGWGGAETVVYELARHLRDKGENVGIMDPYAYQSGTAC</sequence>